<dbReference type="CDD" id="cd18774">
    <property type="entry name" value="PDC2_HK_sensor"/>
    <property type="match status" value="1"/>
</dbReference>
<dbReference type="PROSITE" id="PS50887">
    <property type="entry name" value="GGDEF"/>
    <property type="match status" value="1"/>
</dbReference>
<evidence type="ECO:0000259" key="3">
    <source>
        <dbReference type="PROSITE" id="PS50112"/>
    </source>
</evidence>
<dbReference type="SMART" id="SM00052">
    <property type="entry name" value="EAL"/>
    <property type="match status" value="1"/>
</dbReference>
<dbReference type="eggNOG" id="COG4191">
    <property type="taxonomic scope" value="Bacteria"/>
</dbReference>
<feature type="domain" description="EAL" evidence="5">
    <location>
        <begin position="1148"/>
        <end position="1402"/>
    </location>
</feature>
<evidence type="ECO:0000256" key="1">
    <source>
        <dbReference type="ARBA" id="ARBA00001946"/>
    </source>
</evidence>
<dbReference type="InterPro" id="IPR043128">
    <property type="entry name" value="Rev_trsase/Diguanyl_cyclase"/>
</dbReference>
<dbReference type="PANTHER" id="PTHR44757">
    <property type="entry name" value="DIGUANYLATE CYCLASE DGCP"/>
    <property type="match status" value="1"/>
</dbReference>
<dbReference type="PATRIC" id="fig|765912.4.peg.2011"/>
<dbReference type="SUPFAM" id="SSF55073">
    <property type="entry name" value="Nucleotide cyclase"/>
    <property type="match status" value="1"/>
</dbReference>
<dbReference type="InterPro" id="IPR000700">
    <property type="entry name" value="PAS-assoc_C"/>
</dbReference>
<dbReference type="PROSITE" id="PS50112">
    <property type="entry name" value="PAS"/>
    <property type="match status" value="2"/>
</dbReference>
<dbReference type="NCBIfam" id="TIGR00254">
    <property type="entry name" value="GGDEF"/>
    <property type="match status" value="1"/>
</dbReference>
<dbReference type="Pfam" id="PF13426">
    <property type="entry name" value="PAS_9"/>
    <property type="match status" value="2"/>
</dbReference>
<keyword evidence="8" id="KW-1185">Reference proteome</keyword>
<dbReference type="SUPFAM" id="SSF141868">
    <property type="entry name" value="EAL domain-like"/>
    <property type="match status" value="1"/>
</dbReference>
<dbReference type="InterPro" id="IPR001610">
    <property type="entry name" value="PAC"/>
</dbReference>
<evidence type="ECO:0000313" key="7">
    <source>
        <dbReference type="EMBL" id="AGA90809.1"/>
    </source>
</evidence>
<dbReference type="InterPro" id="IPR035965">
    <property type="entry name" value="PAS-like_dom_sf"/>
</dbReference>
<keyword evidence="2" id="KW-0812">Transmembrane</keyword>
<dbReference type="GO" id="GO:0003824">
    <property type="term" value="F:catalytic activity"/>
    <property type="evidence" value="ECO:0007669"/>
    <property type="project" value="UniProtKB-ARBA"/>
</dbReference>
<dbReference type="Pfam" id="PF13185">
    <property type="entry name" value="GAF_2"/>
    <property type="match status" value="1"/>
</dbReference>
<dbReference type="CDD" id="cd01949">
    <property type="entry name" value="GGDEF"/>
    <property type="match status" value="1"/>
</dbReference>
<dbReference type="SMART" id="SM00267">
    <property type="entry name" value="GGDEF"/>
    <property type="match status" value="1"/>
</dbReference>
<dbReference type="PROSITE" id="PS50883">
    <property type="entry name" value="EAL"/>
    <property type="match status" value="1"/>
</dbReference>
<dbReference type="InterPro" id="IPR003018">
    <property type="entry name" value="GAF"/>
</dbReference>
<dbReference type="InterPro" id="IPR013655">
    <property type="entry name" value="PAS_fold_3"/>
</dbReference>
<dbReference type="Gene3D" id="3.20.20.450">
    <property type="entry name" value="EAL domain"/>
    <property type="match status" value="1"/>
</dbReference>
<feature type="domain" description="PAS" evidence="3">
    <location>
        <begin position="848"/>
        <end position="894"/>
    </location>
</feature>
<dbReference type="Gene3D" id="3.30.450.40">
    <property type="match status" value="1"/>
</dbReference>
<keyword evidence="2" id="KW-1133">Transmembrane helix</keyword>
<organism evidence="7 8">
    <name type="scientific">Thioflavicoccus mobilis 8321</name>
    <dbReference type="NCBI Taxonomy" id="765912"/>
    <lineage>
        <taxon>Bacteria</taxon>
        <taxon>Pseudomonadati</taxon>
        <taxon>Pseudomonadota</taxon>
        <taxon>Gammaproteobacteria</taxon>
        <taxon>Chromatiales</taxon>
        <taxon>Chromatiaceae</taxon>
        <taxon>Thioflavicoccus</taxon>
    </lineage>
</organism>
<name>L0GZQ9_9GAMM</name>
<feature type="domain" description="PAC" evidence="4">
    <location>
        <begin position="921"/>
        <end position="973"/>
    </location>
</feature>
<dbReference type="eggNOG" id="COG5001">
    <property type="taxonomic scope" value="Bacteria"/>
</dbReference>
<dbReference type="InterPro" id="IPR035919">
    <property type="entry name" value="EAL_sf"/>
</dbReference>
<dbReference type="SMART" id="SM00065">
    <property type="entry name" value="GAF"/>
    <property type="match status" value="1"/>
</dbReference>
<dbReference type="InterPro" id="IPR001633">
    <property type="entry name" value="EAL_dom"/>
</dbReference>
<dbReference type="SMART" id="SM00086">
    <property type="entry name" value="PAC"/>
    <property type="match status" value="3"/>
</dbReference>
<feature type="transmembrane region" description="Helical" evidence="2">
    <location>
        <begin position="21"/>
        <end position="38"/>
    </location>
</feature>
<protein>
    <submittedName>
        <fullName evidence="7">PAS domain S-box/diguanylate cyclase (GGDEF) domain-containing protein</fullName>
    </submittedName>
</protein>
<dbReference type="HOGENOM" id="CLU_000445_70_44_6"/>
<feature type="transmembrane region" description="Helical" evidence="2">
    <location>
        <begin position="385"/>
        <end position="408"/>
    </location>
</feature>
<feature type="domain" description="PAC" evidence="4">
    <location>
        <begin position="501"/>
        <end position="553"/>
    </location>
</feature>
<dbReference type="InterPro" id="IPR029787">
    <property type="entry name" value="Nucleotide_cyclase"/>
</dbReference>
<feature type="domain" description="GGDEF" evidence="6">
    <location>
        <begin position="1005"/>
        <end position="1139"/>
    </location>
</feature>
<dbReference type="CDD" id="cd01948">
    <property type="entry name" value="EAL"/>
    <property type="match status" value="1"/>
</dbReference>
<keyword evidence="2" id="KW-0472">Membrane</keyword>
<feature type="domain" description="PAS" evidence="3">
    <location>
        <begin position="729"/>
        <end position="772"/>
    </location>
</feature>
<dbReference type="InterPro" id="IPR029016">
    <property type="entry name" value="GAF-like_dom_sf"/>
</dbReference>
<dbReference type="Gene3D" id="3.30.450.20">
    <property type="entry name" value="PAS domain"/>
    <property type="match status" value="3"/>
</dbReference>
<proteinExistence type="predicted"/>
<dbReference type="KEGG" id="tmb:Thimo_2055"/>
<dbReference type="PANTHER" id="PTHR44757:SF2">
    <property type="entry name" value="BIOFILM ARCHITECTURE MAINTENANCE PROTEIN MBAA"/>
    <property type="match status" value="1"/>
</dbReference>
<dbReference type="PROSITE" id="PS50113">
    <property type="entry name" value="PAC"/>
    <property type="match status" value="2"/>
</dbReference>
<evidence type="ECO:0000313" key="8">
    <source>
        <dbReference type="Proteomes" id="UP000010816"/>
    </source>
</evidence>
<dbReference type="Pfam" id="PF00990">
    <property type="entry name" value="GGDEF"/>
    <property type="match status" value="1"/>
</dbReference>
<dbReference type="Pfam" id="PF08447">
    <property type="entry name" value="PAS_3"/>
    <property type="match status" value="1"/>
</dbReference>
<gene>
    <name evidence="7" type="ORF">Thimo_2055</name>
</gene>
<sequence>MEMSQTPASSPRSRRTHLLRPAWVAVLYAFWAGAWIILSDYLLGSLVEDPDLLWRVELVKGALFVAFTSVLFYLVLRAQRTSAALTFEDLDETRIHGRWLVAAVAALAMLAPLLAVSIFQIKGPAEEQEVLADLSAIAELKAERLAFWLVERRGDGLALSNDPEFIGQVAALVADRGAKGISRVLHDRLAAIRQAYGYDLIALVSAAGEPLVIVADQGGALYRARQRLASAAATSLKPYSELFRDADDNLHLDTIVPLVAEPGERPIGFAVFHTDPEQFLLPFIRYWPTASSSGETLLVRRDGEDLVFLNPLRHVSGGALTRRLPVASPDLPAAVALREGHAGTISGKDYRGVAVLAAYRPVAGTDWFLIAKRDRDEVLVPVLSLAMWVGTVTLFATLAIAIILWLLWRQQQHRQRLALLAHQGEHDRLLRHFYELPFIGMVIADVPHRRWLRFNDRFCEIVGRSRAELEGLSWMDITHPADRDADLAAQEALARGEIDHYRRDKRYLRPDGSVVYGTVDARCLRRADGSVENLIATIDDVTERRRSETALRRQRDLYEVLSQTNQAMLRCMDRETLFAEVCRVAVGHGRFRFAWIGLREPDRDRIRQVAHYGDDAGYLATVWGDPTNAVSLEHSLCTRAMRDGVRAVSNDFLADTIGEPQHGPAVRVGIRAAGAFPIRAQGDLVGALTLYAEEPGYFTEDVLATLDEIARDVSFALDYLAQNQALRDSEARYHSLFENDHAAMLLVDPQDGRIVDANPAACRFYGYSLERLNAAGVGLLDTRDHQGNPLLLGELGSSGPDHFEGRQRCSDETTRPVEVYSSAVTIGGRRLRFCIVHDITQRKRAEEALRLAAAVFECTRDGVVITDLTPGIIAVNRAYTEITGYTEAEVLGKNPAVAASGRNDKDFYERMWRCINDTGYWQGEIWNRRKGGELYPQRLTISVVHDDQGMPSHYVGVFTDISEIKASEARLQSLALFDSLTGLPNRRSIETGLGGALVRAKRRNRRVGVLFIDLDRFKTINDSLGHVAGDELLKAIAVRLGQRLREEDTLARLGGDEFLLVVDSLTRPEDLGTVARSLLQVLEGPFVLATGHEVYIGASIGVSLYPDDAADVTALIQHADAAMYQAKEQGRNTYRFYTRVLTQRANRRLDLETRLRRALEREEFLLHYQPIVSVDDGRVLGLEALVRWQPAGAPLMRPLEFIPICEETGLILPVGEWILRTACNQVRQWLDAGCVPFKMAVNLSGRQLRYREVCRQIEGALRDTGIPADRLQLELTEGCFLAQGQEALAALGELESLGVELVIDDFGSGCSSLSHLKRFHVAQLKMDRGFVQNLVLESDDREIASAIIAMAHVLGVEVVAEGVENEAQSEWLAQMGCDAVQGYLFGRPLTAEAAWQWVRRGGRAADEDSSGAVV</sequence>
<dbReference type="InterPro" id="IPR052155">
    <property type="entry name" value="Biofilm_reg_signaling"/>
</dbReference>
<dbReference type="eggNOG" id="COG3829">
    <property type="taxonomic scope" value="Bacteria"/>
</dbReference>
<dbReference type="Gene3D" id="3.30.70.270">
    <property type="match status" value="1"/>
</dbReference>
<dbReference type="SMART" id="SM00091">
    <property type="entry name" value="PAS"/>
    <property type="match status" value="3"/>
</dbReference>
<dbReference type="CDD" id="cd00130">
    <property type="entry name" value="PAS"/>
    <property type="match status" value="3"/>
</dbReference>
<dbReference type="EMBL" id="CP003051">
    <property type="protein sequence ID" value="AGA90809.1"/>
    <property type="molecule type" value="Genomic_DNA"/>
</dbReference>
<accession>L0GZQ9</accession>
<evidence type="ECO:0000256" key="2">
    <source>
        <dbReference type="SAM" id="Phobius"/>
    </source>
</evidence>
<evidence type="ECO:0000259" key="6">
    <source>
        <dbReference type="PROSITE" id="PS50887"/>
    </source>
</evidence>
<evidence type="ECO:0000259" key="4">
    <source>
        <dbReference type="PROSITE" id="PS50113"/>
    </source>
</evidence>
<dbReference type="InterPro" id="IPR000014">
    <property type="entry name" value="PAS"/>
</dbReference>
<dbReference type="Pfam" id="PF00563">
    <property type="entry name" value="EAL"/>
    <property type="match status" value="1"/>
</dbReference>
<evidence type="ECO:0000259" key="5">
    <source>
        <dbReference type="PROSITE" id="PS50883"/>
    </source>
</evidence>
<dbReference type="eggNOG" id="COG2203">
    <property type="taxonomic scope" value="Bacteria"/>
</dbReference>
<reference evidence="7 8" key="1">
    <citation type="submission" date="2011-09" db="EMBL/GenBank/DDBJ databases">
        <title>Complete sequence of chromosome of Thioflavicoccus mobilis 8321.</title>
        <authorList>
            <consortium name="US DOE Joint Genome Institute"/>
            <person name="Lucas S."/>
            <person name="Han J."/>
            <person name="Lapidus A."/>
            <person name="Cheng J.-F."/>
            <person name="Goodwin L."/>
            <person name="Pitluck S."/>
            <person name="Peters L."/>
            <person name="Ovchinnikova G."/>
            <person name="Lu M."/>
            <person name="Detter J.C."/>
            <person name="Han C."/>
            <person name="Tapia R."/>
            <person name="Land M."/>
            <person name="Hauser L."/>
            <person name="Kyrpides N."/>
            <person name="Ivanova N."/>
            <person name="Pagani I."/>
            <person name="Vogl K."/>
            <person name="Liu Z."/>
            <person name="Imhoff J."/>
            <person name="Thiel V."/>
            <person name="Frigaard N.-U."/>
            <person name="Bryant D."/>
            <person name="Woyke T."/>
        </authorList>
    </citation>
    <scope>NUCLEOTIDE SEQUENCE [LARGE SCALE GENOMIC DNA]</scope>
    <source>
        <strain evidence="7 8">8321</strain>
    </source>
</reference>
<dbReference type="InterPro" id="IPR000160">
    <property type="entry name" value="GGDEF_dom"/>
</dbReference>
<dbReference type="SUPFAM" id="SSF55781">
    <property type="entry name" value="GAF domain-like"/>
    <property type="match status" value="1"/>
</dbReference>
<dbReference type="STRING" id="765912.Thimo_2055"/>
<comment type="cofactor">
    <cofactor evidence="1">
        <name>Mg(2+)</name>
        <dbReference type="ChEBI" id="CHEBI:18420"/>
    </cofactor>
</comment>
<feature type="transmembrane region" description="Helical" evidence="2">
    <location>
        <begin position="58"/>
        <end position="76"/>
    </location>
</feature>
<dbReference type="NCBIfam" id="TIGR00229">
    <property type="entry name" value="sensory_box"/>
    <property type="match status" value="3"/>
</dbReference>
<dbReference type="SUPFAM" id="SSF55785">
    <property type="entry name" value="PYP-like sensor domain (PAS domain)"/>
    <property type="match status" value="3"/>
</dbReference>
<feature type="transmembrane region" description="Helical" evidence="2">
    <location>
        <begin position="97"/>
        <end position="119"/>
    </location>
</feature>
<dbReference type="FunFam" id="3.30.70.270:FF:000001">
    <property type="entry name" value="Diguanylate cyclase domain protein"/>
    <property type="match status" value="1"/>
</dbReference>
<dbReference type="Proteomes" id="UP000010816">
    <property type="component" value="Chromosome"/>
</dbReference>
<dbReference type="OrthoDB" id="8553030at2"/>